<dbReference type="GO" id="GO:0055085">
    <property type="term" value="P:transmembrane transport"/>
    <property type="evidence" value="ECO:0007669"/>
    <property type="project" value="InterPro"/>
</dbReference>
<dbReference type="AlphaFoldDB" id="A0AAQ3Q9Y3"/>
<protein>
    <recommendedName>
        <fullName evidence="8">Citrate transporter-like domain-containing protein</fullName>
    </recommendedName>
</protein>
<dbReference type="Pfam" id="PF03600">
    <property type="entry name" value="CitMHS"/>
    <property type="match status" value="1"/>
</dbReference>
<dbReference type="InterPro" id="IPR004680">
    <property type="entry name" value="Cit_transptr-like_dom"/>
</dbReference>
<evidence type="ECO:0000256" key="2">
    <source>
        <dbReference type="ARBA" id="ARBA00022448"/>
    </source>
</evidence>
<organism evidence="9 10">
    <name type="scientific">Canna indica</name>
    <name type="common">Indian-shot</name>
    <dbReference type="NCBI Taxonomy" id="4628"/>
    <lineage>
        <taxon>Eukaryota</taxon>
        <taxon>Viridiplantae</taxon>
        <taxon>Streptophyta</taxon>
        <taxon>Embryophyta</taxon>
        <taxon>Tracheophyta</taxon>
        <taxon>Spermatophyta</taxon>
        <taxon>Magnoliopsida</taxon>
        <taxon>Liliopsida</taxon>
        <taxon>Zingiberales</taxon>
        <taxon>Cannaceae</taxon>
        <taxon>Canna</taxon>
    </lineage>
</organism>
<feature type="transmembrane region" description="Helical" evidence="7">
    <location>
        <begin position="75"/>
        <end position="103"/>
    </location>
</feature>
<keyword evidence="3" id="KW-1003">Cell membrane</keyword>
<sequence length="195" mass="21566">MAEHHPPQPWSPPVHALFTNDITCIVLTEFVLKLACLHKLPAKTFLLVLASSSNIGSSATPIDNHRIAVQSRISFVKFFVSVAPAMLVGVVINVAILLCMFWNQLSPPKDDEEQGKELEAPVTEDKVISHTFSPTRMSHSLSLHLQFVPLNLQRTPANDVEKNMPQSNGVNRGCAHISGMKSYLTKNELFLKGFV</sequence>
<keyword evidence="2" id="KW-0813">Transport</keyword>
<evidence type="ECO:0000256" key="3">
    <source>
        <dbReference type="ARBA" id="ARBA00022475"/>
    </source>
</evidence>
<keyword evidence="5 7" id="KW-1133">Transmembrane helix</keyword>
<evidence type="ECO:0000256" key="5">
    <source>
        <dbReference type="ARBA" id="ARBA00022989"/>
    </source>
</evidence>
<keyword evidence="10" id="KW-1185">Reference proteome</keyword>
<dbReference type="Proteomes" id="UP001327560">
    <property type="component" value="Chromosome 3"/>
</dbReference>
<dbReference type="GO" id="GO:0005886">
    <property type="term" value="C:plasma membrane"/>
    <property type="evidence" value="ECO:0007669"/>
    <property type="project" value="UniProtKB-SubCell"/>
</dbReference>
<keyword evidence="6 7" id="KW-0472">Membrane</keyword>
<name>A0AAQ3Q9Y3_9LILI</name>
<accession>A0AAQ3Q9Y3</accession>
<evidence type="ECO:0000259" key="8">
    <source>
        <dbReference type="Pfam" id="PF03600"/>
    </source>
</evidence>
<evidence type="ECO:0000256" key="4">
    <source>
        <dbReference type="ARBA" id="ARBA00022692"/>
    </source>
</evidence>
<evidence type="ECO:0000313" key="10">
    <source>
        <dbReference type="Proteomes" id="UP001327560"/>
    </source>
</evidence>
<evidence type="ECO:0000256" key="7">
    <source>
        <dbReference type="SAM" id="Phobius"/>
    </source>
</evidence>
<dbReference type="PANTHER" id="PTHR43302">
    <property type="entry name" value="TRANSPORTER ARSB-RELATED"/>
    <property type="match status" value="1"/>
</dbReference>
<dbReference type="EMBL" id="CP136892">
    <property type="protein sequence ID" value="WOL01771.1"/>
    <property type="molecule type" value="Genomic_DNA"/>
</dbReference>
<evidence type="ECO:0000313" key="9">
    <source>
        <dbReference type="EMBL" id="WOL01771.1"/>
    </source>
</evidence>
<gene>
    <name evidence="9" type="ORF">Cni_G10488</name>
</gene>
<dbReference type="PANTHER" id="PTHR43302:SF8">
    <property type="entry name" value="SILICON EFFLUX TRANSPORTER LSI3"/>
    <property type="match status" value="1"/>
</dbReference>
<keyword evidence="4 7" id="KW-0812">Transmembrane</keyword>
<feature type="domain" description="Citrate transporter-like" evidence="8">
    <location>
        <begin position="16"/>
        <end position="126"/>
    </location>
</feature>
<evidence type="ECO:0000256" key="6">
    <source>
        <dbReference type="ARBA" id="ARBA00023136"/>
    </source>
</evidence>
<proteinExistence type="predicted"/>
<reference evidence="9 10" key="1">
    <citation type="submission" date="2023-10" db="EMBL/GenBank/DDBJ databases">
        <title>Chromosome-scale genome assembly provides insights into flower coloration mechanisms of Canna indica.</title>
        <authorList>
            <person name="Li C."/>
        </authorList>
    </citation>
    <scope>NUCLEOTIDE SEQUENCE [LARGE SCALE GENOMIC DNA]</scope>
    <source>
        <tissue evidence="9">Flower</tissue>
    </source>
</reference>
<evidence type="ECO:0000256" key="1">
    <source>
        <dbReference type="ARBA" id="ARBA00004651"/>
    </source>
</evidence>
<comment type="subcellular location">
    <subcellularLocation>
        <location evidence="1">Cell membrane</location>
        <topology evidence="1">Multi-pass membrane protein</topology>
    </subcellularLocation>
</comment>